<dbReference type="SUPFAM" id="SSF55347">
    <property type="entry name" value="Glyceraldehyde-3-phosphate dehydrogenase-like, C-terminal domain"/>
    <property type="match status" value="1"/>
</dbReference>
<dbReference type="SUPFAM" id="SSF51735">
    <property type="entry name" value="NAD(P)-binding Rossmann-fold domains"/>
    <property type="match status" value="1"/>
</dbReference>
<reference evidence="3 4" key="1">
    <citation type="submission" date="2019-02" db="EMBL/GenBank/DDBJ databases">
        <title>Deep-cultivation of Planctomycetes and their phenomic and genomic characterization uncovers novel biology.</title>
        <authorList>
            <person name="Wiegand S."/>
            <person name="Jogler M."/>
            <person name="Boedeker C."/>
            <person name="Pinto D."/>
            <person name="Vollmers J."/>
            <person name="Rivas-Marin E."/>
            <person name="Kohn T."/>
            <person name="Peeters S.H."/>
            <person name="Heuer A."/>
            <person name="Rast P."/>
            <person name="Oberbeckmann S."/>
            <person name="Bunk B."/>
            <person name="Jeske O."/>
            <person name="Meyerdierks A."/>
            <person name="Storesund J.E."/>
            <person name="Kallscheuer N."/>
            <person name="Luecker S."/>
            <person name="Lage O.M."/>
            <person name="Pohl T."/>
            <person name="Merkel B.J."/>
            <person name="Hornburger P."/>
            <person name="Mueller R.-W."/>
            <person name="Bruemmer F."/>
            <person name="Labrenz M."/>
            <person name="Spormann A.M."/>
            <person name="Op den Camp H."/>
            <person name="Overmann J."/>
            <person name="Amann R."/>
            <person name="Jetten M.S.M."/>
            <person name="Mascher T."/>
            <person name="Medema M.H."/>
            <person name="Devos D.P."/>
            <person name="Kaster A.-K."/>
            <person name="Ovreas L."/>
            <person name="Rohde M."/>
            <person name="Galperin M.Y."/>
            <person name="Jogler C."/>
        </authorList>
    </citation>
    <scope>NUCLEOTIDE SEQUENCE [LARGE SCALE GENOMIC DNA]</scope>
    <source>
        <strain evidence="3 4">ETA_A8</strain>
    </source>
</reference>
<dbReference type="Proteomes" id="UP000315017">
    <property type="component" value="Chromosome"/>
</dbReference>
<evidence type="ECO:0000313" key="4">
    <source>
        <dbReference type="Proteomes" id="UP000315017"/>
    </source>
</evidence>
<dbReference type="InterPro" id="IPR006311">
    <property type="entry name" value="TAT_signal"/>
</dbReference>
<dbReference type="GO" id="GO:0016491">
    <property type="term" value="F:oxidoreductase activity"/>
    <property type="evidence" value="ECO:0007669"/>
    <property type="project" value="UniProtKB-KW"/>
</dbReference>
<evidence type="ECO:0000259" key="1">
    <source>
        <dbReference type="Pfam" id="PF01408"/>
    </source>
</evidence>
<dbReference type="Pfam" id="PF22725">
    <property type="entry name" value="GFO_IDH_MocA_C3"/>
    <property type="match status" value="1"/>
</dbReference>
<feature type="domain" description="Gfo/Idh/MocA-like oxidoreductase N-terminal" evidence="1">
    <location>
        <begin position="53"/>
        <end position="181"/>
    </location>
</feature>
<dbReference type="OrthoDB" id="253515at2"/>
<dbReference type="Gene3D" id="3.40.50.720">
    <property type="entry name" value="NAD(P)-binding Rossmann-like Domain"/>
    <property type="match status" value="1"/>
</dbReference>
<dbReference type="EMBL" id="CP036274">
    <property type="protein sequence ID" value="QDU29115.1"/>
    <property type="molecule type" value="Genomic_DNA"/>
</dbReference>
<organism evidence="3 4">
    <name type="scientific">Anatilimnocola aggregata</name>
    <dbReference type="NCBI Taxonomy" id="2528021"/>
    <lineage>
        <taxon>Bacteria</taxon>
        <taxon>Pseudomonadati</taxon>
        <taxon>Planctomycetota</taxon>
        <taxon>Planctomycetia</taxon>
        <taxon>Pirellulales</taxon>
        <taxon>Pirellulaceae</taxon>
        <taxon>Anatilimnocola</taxon>
    </lineage>
</organism>
<evidence type="ECO:0000259" key="2">
    <source>
        <dbReference type="Pfam" id="PF22725"/>
    </source>
</evidence>
<gene>
    <name evidence="3" type="primary">yvaA_2</name>
    <name evidence="3" type="ORF">ETAA8_42220</name>
</gene>
<dbReference type="InterPro" id="IPR050463">
    <property type="entry name" value="Gfo/Idh/MocA_oxidrdct_glycsds"/>
</dbReference>
<evidence type="ECO:0000313" key="3">
    <source>
        <dbReference type="EMBL" id="QDU29115.1"/>
    </source>
</evidence>
<dbReference type="InterPro" id="IPR036291">
    <property type="entry name" value="NAD(P)-bd_dom_sf"/>
</dbReference>
<dbReference type="RefSeq" id="WP_145092451.1">
    <property type="nucleotide sequence ID" value="NZ_CP036274.1"/>
</dbReference>
<dbReference type="PROSITE" id="PS51318">
    <property type="entry name" value="TAT"/>
    <property type="match status" value="1"/>
</dbReference>
<dbReference type="AlphaFoldDB" id="A0A517YFU4"/>
<protein>
    <submittedName>
        <fullName evidence="3">Putative oxidoreductase YvaA</fullName>
        <ecNumber evidence="3">1.-.-.-</ecNumber>
    </submittedName>
</protein>
<keyword evidence="4" id="KW-1185">Reference proteome</keyword>
<dbReference type="EC" id="1.-.-.-" evidence="3"/>
<feature type="domain" description="GFO/IDH/MocA-like oxidoreductase" evidence="2">
    <location>
        <begin position="202"/>
        <end position="334"/>
    </location>
</feature>
<name>A0A517YFU4_9BACT</name>
<dbReference type="InterPro" id="IPR055170">
    <property type="entry name" value="GFO_IDH_MocA-like_dom"/>
</dbReference>
<dbReference type="Pfam" id="PF01408">
    <property type="entry name" value="GFO_IDH_MocA"/>
    <property type="match status" value="1"/>
</dbReference>
<dbReference type="PANTHER" id="PTHR43818:SF5">
    <property type="entry name" value="OXIDOREDUCTASE FAMILY PROTEIN"/>
    <property type="match status" value="1"/>
</dbReference>
<dbReference type="PANTHER" id="PTHR43818">
    <property type="entry name" value="BCDNA.GH03377"/>
    <property type="match status" value="1"/>
</dbReference>
<proteinExistence type="predicted"/>
<keyword evidence="3" id="KW-0560">Oxidoreductase</keyword>
<dbReference type="InterPro" id="IPR000683">
    <property type="entry name" value="Gfo/Idh/MocA-like_OxRdtase_N"/>
</dbReference>
<dbReference type="KEGG" id="aagg:ETAA8_42220"/>
<accession>A0A517YFU4</accession>
<dbReference type="GO" id="GO:0000166">
    <property type="term" value="F:nucleotide binding"/>
    <property type="evidence" value="ECO:0007669"/>
    <property type="project" value="InterPro"/>
</dbReference>
<dbReference type="Gene3D" id="3.30.360.10">
    <property type="entry name" value="Dihydrodipicolinate Reductase, domain 2"/>
    <property type="match status" value="1"/>
</dbReference>
<sequence>MSQASGKNTDPSGAAASRRDFIRQSSLLVAGSAIAAGQLSVARTAHAAGSDTIKIGLVGCGGRGTGAAIQAMNTSGGDVKLVGMADVSEDRVQTAFRTIKGRHNEKVDVPKERMFVGLDGYEKLLGTDCDMVILATPPGFRPVHFEAAVKAGKHVFMEKPVAADVFGVNQVLKATEEAKKKNLAVAVGLQRRHERKYMETVAKIQEGAIGDIVLARAYWNGSRPWLRQRQAGMSELQFQISNWYYFNWLSGDHINEQHIHNLDVINWIKNGFPVSAQGMGGLENRNEQKYGEIFDHHFVEYVYGDGTIMYSQCRHQPGCWNSVAEHVHGTKGRADVSGSKIYDESGKMLHDFGKLGGDGHQQEHHDLFADLRAGRVPNEGEWGAKSTMTAILGRMATYSGQVIKWDAAMSANTQLADYAKLATFGDEAPVKPLEDGTYATPYPGKTKVL</sequence>